<evidence type="ECO:0000313" key="4">
    <source>
        <dbReference type="EMBL" id="GJJ43467.1"/>
    </source>
</evidence>
<evidence type="ECO:0000256" key="2">
    <source>
        <dbReference type="SAM" id="Phobius"/>
    </source>
</evidence>
<reference evidence="4 5" key="1">
    <citation type="submission" date="2021-11" db="EMBL/GenBank/DDBJ databases">
        <title>Whole genome sequences of diphtheriae toxin producing Corynebacterium ulcerans isolates from cats in Osaka, Japan.</title>
        <authorList>
            <person name="Umeda K."/>
            <person name="Hirai Y."/>
        </authorList>
    </citation>
    <scope>NUCLEOTIDE SEQUENCE [LARGE SCALE GENOMIC DNA]</scope>
    <source>
        <strain evidence="4 5">12109B-1</strain>
    </source>
</reference>
<proteinExistence type="predicted"/>
<keyword evidence="2" id="KW-0472">Membrane</keyword>
<keyword evidence="2" id="KW-1133">Transmembrane helix</keyword>
<protein>
    <recommendedName>
        <fullName evidence="6">Laminin</fullName>
    </recommendedName>
</protein>
<evidence type="ECO:0000256" key="1">
    <source>
        <dbReference type="SAM" id="MobiDB-lite"/>
    </source>
</evidence>
<feature type="region of interest" description="Disordered" evidence="1">
    <location>
        <begin position="216"/>
        <end position="302"/>
    </location>
</feature>
<evidence type="ECO:0000256" key="3">
    <source>
        <dbReference type="SAM" id="SignalP"/>
    </source>
</evidence>
<sequence length="338" mass="36654">MNRRFISAIAGLSIAASVVAVPQAIAVDAVTPVVQATSNDAKVKELEAEIAKLKEQAKKDAEDTLKLLKDINDQYSDDETESKQKIAELQKQIADLNDKAVKNAEENRLLLKAINDQFGEEEAKLQAVKEKAARLQAELDAARKSDVVEAEKTQQLEKELAEAKAEAADEAARVDRMQERIVEYMGYEKDAADALKNVKAELSALQANHAKDSEVAKQQLDAAKQETEAAKQEAEAAKAELEEVKKELEKAKQQEEAAESQEVTTDVTDEENVAAEGKGDDSKNDDADDDAETDTKESSWGKWVGVAAAVGAALLALGGLVAHFLPNIKDFLSKLKLG</sequence>
<feature type="transmembrane region" description="Helical" evidence="2">
    <location>
        <begin position="303"/>
        <end position="325"/>
    </location>
</feature>
<accession>A0ABD0BH63</accession>
<organism evidence="4 5">
    <name type="scientific">Corynebacterium ulcerans</name>
    <dbReference type="NCBI Taxonomy" id="65058"/>
    <lineage>
        <taxon>Bacteria</taxon>
        <taxon>Bacillati</taxon>
        <taxon>Actinomycetota</taxon>
        <taxon>Actinomycetes</taxon>
        <taxon>Mycobacteriales</taxon>
        <taxon>Corynebacteriaceae</taxon>
        <taxon>Corynebacterium</taxon>
    </lineage>
</organism>
<feature type="chain" id="PRO_5044814532" description="Laminin" evidence="3">
    <location>
        <begin position="21"/>
        <end position="338"/>
    </location>
</feature>
<evidence type="ECO:0008006" key="6">
    <source>
        <dbReference type="Google" id="ProtNLM"/>
    </source>
</evidence>
<comment type="caution">
    <text evidence="4">The sequence shown here is derived from an EMBL/GenBank/DDBJ whole genome shotgun (WGS) entry which is preliminary data.</text>
</comment>
<feature type="signal peptide" evidence="3">
    <location>
        <begin position="1"/>
        <end position="20"/>
    </location>
</feature>
<keyword evidence="3" id="KW-0732">Signal</keyword>
<dbReference type="AlphaFoldDB" id="A0ABD0BH63"/>
<name>A0ABD0BH63_CORUL</name>
<dbReference type="RefSeq" id="WP_013912347.1">
    <property type="nucleotide sequence ID" value="NZ_AP019662.1"/>
</dbReference>
<dbReference type="EMBL" id="BQFK01000004">
    <property type="protein sequence ID" value="GJJ43467.1"/>
    <property type="molecule type" value="Genomic_DNA"/>
</dbReference>
<gene>
    <name evidence="4" type="ORF">CULCOIPH005_16560</name>
</gene>
<evidence type="ECO:0000313" key="5">
    <source>
        <dbReference type="Proteomes" id="UP001205910"/>
    </source>
</evidence>
<dbReference type="Proteomes" id="UP001205910">
    <property type="component" value="Unassembled WGS sequence"/>
</dbReference>
<keyword evidence="2" id="KW-0812">Transmembrane</keyword>
<feature type="compositionally biased region" description="Basic and acidic residues" evidence="1">
    <location>
        <begin position="223"/>
        <end position="255"/>
    </location>
</feature>